<sequence length="71" mass="8421">MNTTLYCPSGRNTSIFDELIHIEYKSKNSWYNRRVLDPLTSHITEYKSKNSWDNSVFTLNRSRVETSFTRA</sequence>
<name>A0ABR0BAG1_9CRUS</name>
<dbReference type="Proteomes" id="UP001234178">
    <property type="component" value="Unassembled WGS sequence"/>
</dbReference>
<comment type="caution">
    <text evidence="1">The sequence shown here is derived from an EMBL/GenBank/DDBJ whole genome shotgun (WGS) entry which is preliminary data.</text>
</comment>
<proteinExistence type="predicted"/>
<organism evidence="1 2">
    <name type="scientific">Daphnia magna</name>
    <dbReference type="NCBI Taxonomy" id="35525"/>
    <lineage>
        <taxon>Eukaryota</taxon>
        <taxon>Metazoa</taxon>
        <taxon>Ecdysozoa</taxon>
        <taxon>Arthropoda</taxon>
        <taxon>Crustacea</taxon>
        <taxon>Branchiopoda</taxon>
        <taxon>Diplostraca</taxon>
        <taxon>Cladocera</taxon>
        <taxon>Anomopoda</taxon>
        <taxon>Daphniidae</taxon>
        <taxon>Daphnia</taxon>
    </lineage>
</organism>
<evidence type="ECO:0000313" key="1">
    <source>
        <dbReference type="EMBL" id="KAK4045576.1"/>
    </source>
</evidence>
<reference evidence="1 2" key="1">
    <citation type="journal article" date="2023" name="Nucleic Acids Res.">
        <title>The hologenome of Daphnia magna reveals possible DNA methylation and microbiome-mediated evolution of the host genome.</title>
        <authorList>
            <person name="Chaturvedi A."/>
            <person name="Li X."/>
            <person name="Dhandapani V."/>
            <person name="Marshall H."/>
            <person name="Kissane S."/>
            <person name="Cuenca-Cambronero M."/>
            <person name="Asole G."/>
            <person name="Calvet F."/>
            <person name="Ruiz-Romero M."/>
            <person name="Marangio P."/>
            <person name="Guigo R."/>
            <person name="Rago D."/>
            <person name="Mirbahai L."/>
            <person name="Eastwood N."/>
            <person name="Colbourne J.K."/>
            <person name="Zhou J."/>
            <person name="Mallon E."/>
            <person name="Orsini L."/>
        </authorList>
    </citation>
    <scope>NUCLEOTIDE SEQUENCE [LARGE SCALE GENOMIC DNA]</scope>
    <source>
        <strain evidence="1">LRV0_1</strain>
    </source>
</reference>
<evidence type="ECO:0000313" key="2">
    <source>
        <dbReference type="Proteomes" id="UP001234178"/>
    </source>
</evidence>
<accession>A0ABR0BAG1</accession>
<keyword evidence="2" id="KW-1185">Reference proteome</keyword>
<dbReference type="EMBL" id="JAOYFB010000045">
    <property type="protein sequence ID" value="KAK4045576.1"/>
    <property type="molecule type" value="Genomic_DNA"/>
</dbReference>
<protein>
    <submittedName>
        <fullName evidence="1">Uncharacterized protein</fullName>
    </submittedName>
</protein>
<gene>
    <name evidence="1" type="ORF">OUZ56_033222</name>
</gene>